<evidence type="ECO:0000259" key="1">
    <source>
        <dbReference type="Pfam" id="PF15611"/>
    </source>
</evidence>
<protein>
    <recommendedName>
        <fullName evidence="1">Zorya protein ZorC EH domain-containing protein</fullName>
    </recommendedName>
</protein>
<dbReference type="KEGG" id="rli:RLO149_c017690"/>
<gene>
    <name evidence="2" type="ordered locus">RLO149_c017690</name>
</gene>
<dbReference type="AlphaFoldDB" id="F7ZIP2"/>
<proteinExistence type="predicted"/>
<feature type="domain" description="Zorya protein ZorC EH" evidence="1">
    <location>
        <begin position="78"/>
        <end position="418"/>
    </location>
</feature>
<dbReference type="RefSeq" id="WP_013961694.1">
    <property type="nucleotide sequence ID" value="NC_015730.1"/>
</dbReference>
<name>F7ZIP2_ROSLO</name>
<reference evidence="2 3" key="1">
    <citation type="journal article" date="2011" name="BMC Genomics">
        <title>Comparative genome analysis and genome-guided physiological analysis of Roseobacter litoralis.</title>
        <authorList>
            <person name="Kalhoefer D."/>
            <person name="Thole S."/>
            <person name="Voget S."/>
            <person name="Lehmann R."/>
            <person name="Liesegang H."/>
            <person name="Wollher A."/>
            <person name="Daniel R."/>
            <person name="Simon M."/>
            <person name="Brinkhoff T."/>
        </authorList>
    </citation>
    <scope>NUCLEOTIDE SEQUENCE [LARGE SCALE GENOMIC DNA]</scope>
    <source>
        <strain evidence="3">ATCC 49566 / DSM 6996 / JCM 21268 / NBRC 15278 / OCh 149</strain>
    </source>
</reference>
<dbReference type="HOGENOM" id="CLU_625299_0_0_5"/>
<dbReference type="EMBL" id="CP002623">
    <property type="protein sequence ID" value="AEI93761.1"/>
    <property type="molecule type" value="Genomic_DNA"/>
</dbReference>
<dbReference type="Pfam" id="PF15611">
    <property type="entry name" value="EH_Signature"/>
    <property type="match status" value="1"/>
</dbReference>
<dbReference type="STRING" id="391595.RLO149_c017690"/>
<sequence>MTVRALIPAFSRPQARDFEEPIALVEMCNEIAVAYQSKSTLAEQDILGLAATYDKRRVDGRWDGATEADVAMLLRAACAGHLTQFSDLQDFLLQQAARTSRLNLLSAMCEGYFEGWKEDDTLTVEVSRIMQDSAKKLPENFSHLVVSLPDVLNSSSGALQLATRMAGYDRPHEMLTSCGFSDPHALGFCAKVSRYFLASLPPIRSRADMDRLMDWCRPDRALGLQGPQMIEAINLFLRPWVQTSPNKADKQYLTDFLVNHFDDPRIAGEHVWMDVDPDCRGVLLRWLAGDSIIAFMDIISAVEHKNPETWRMRREFWTRLYDEGTVSEAWVALHPVAVDEAQRRFDRTQNLSLKAYAKQSGKRRDTSLLIMRAGNTVIVEGSQNYRVHIFKEGALQRPVLYLDEYDDENITLEQGNPNTRIHDIHGRWREWVRGRLK</sequence>
<accession>F7ZIP2</accession>
<dbReference type="Proteomes" id="UP000001353">
    <property type="component" value="Chromosome"/>
</dbReference>
<evidence type="ECO:0000313" key="2">
    <source>
        <dbReference type="EMBL" id="AEI93761.1"/>
    </source>
</evidence>
<organism evidence="2 3">
    <name type="scientific">Roseobacter litoralis (strain ATCC 49566 / DSM 6996 / JCM 21268 / NBRC 15278 / OCh 149)</name>
    <dbReference type="NCBI Taxonomy" id="391595"/>
    <lineage>
        <taxon>Bacteria</taxon>
        <taxon>Pseudomonadati</taxon>
        <taxon>Pseudomonadota</taxon>
        <taxon>Alphaproteobacteria</taxon>
        <taxon>Rhodobacterales</taxon>
        <taxon>Roseobacteraceae</taxon>
        <taxon>Roseobacter</taxon>
    </lineage>
</organism>
<keyword evidence="3" id="KW-1185">Reference proteome</keyword>
<dbReference type="InterPro" id="IPR028943">
    <property type="entry name" value="ZorC_EH_Signature_dom"/>
</dbReference>
<evidence type="ECO:0000313" key="3">
    <source>
        <dbReference type="Proteomes" id="UP000001353"/>
    </source>
</evidence>
<dbReference type="eggNOG" id="ENOG5032U2X">
    <property type="taxonomic scope" value="Bacteria"/>
</dbReference>
<dbReference type="OrthoDB" id="3035290at2"/>